<protein>
    <submittedName>
        <fullName evidence="1">Uncharacterized protein</fullName>
    </submittedName>
</protein>
<proteinExistence type="predicted"/>
<name>A0A7Z0Q451_9BRAD</name>
<sequence length="57" mass="6006">MPQDCGIMTARGGCVFDARHLQSKGDECGGSAKIKKAANRGGLSSTLNHLIFESLAR</sequence>
<reference evidence="1" key="1">
    <citation type="submission" date="2020-06" db="EMBL/GenBank/DDBJ databases">
        <title>Whole Genome Sequence of Bradyrhizobium sp. Strain 323S2.</title>
        <authorList>
            <person name="Bromfield E.S.P."/>
        </authorList>
    </citation>
    <scope>NUCLEOTIDE SEQUENCE [LARGE SCALE GENOMIC DNA]</scope>
    <source>
        <strain evidence="1">323S2</strain>
    </source>
</reference>
<accession>A0A7Z0Q451</accession>
<evidence type="ECO:0000313" key="1">
    <source>
        <dbReference type="EMBL" id="NYY87011.1"/>
    </source>
</evidence>
<organism evidence="1">
    <name type="scientific">Bradyrhizobium barranii subsp. barranii</name>
    <dbReference type="NCBI Taxonomy" id="2823807"/>
    <lineage>
        <taxon>Bacteria</taxon>
        <taxon>Pseudomonadati</taxon>
        <taxon>Pseudomonadota</taxon>
        <taxon>Alphaproteobacteria</taxon>
        <taxon>Hyphomicrobiales</taxon>
        <taxon>Nitrobacteraceae</taxon>
        <taxon>Bradyrhizobium</taxon>
        <taxon>Bradyrhizobium barranii</taxon>
    </lineage>
</organism>
<comment type="caution">
    <text evidence="1">The sequence shown here is derived from an EMBL/GenBank/DDBJ whole genome shotgun (WGS) entry which is preliminary data.</text>
</comment>
<dbReference type="EMBL" id="JACBFH010000001">
    <property type="protein sequence ID" value="NYY87011.1"/>
    <property type="molecule type" value="Genomic_DNA"/>
</dbReference>
<dbReference type="AlphaFoldDB" id="A0A7Z0Q451"/>
<gene>
    <name evidence="1" type="ORF">G6321_00795</name>
</gene>